<dbReference type="InterPro" id="IPR016053">
    <property type="entry name" value="Haem_Oase-like"/>
</dbReference>
<dbReference type="GO" id="GO:0046872">
    <property type="term" value="F:metal ion binding"/>
    <property type="evidence" value="ECO:0007669"/>
    <property type="project" value="UniProtKB-KW"/>
</dbReference>
<comment type="caution">
    <text evidence="4">The sequence shown here is derived from an EMBL/GenBank/DDBJ whole genome shotgun (WGS) entry which is preliminary data.</text>
</comment>
<sequence length="229" mass="25118">MTTQTLDYSLPLATLLRESTKAAHTLVESSPGAVAMLNGQLHKKEYIRYLMMLWHIYDAFEAALDHHATHPALESTYNPTLLARAPCLSADIAFLFDVPEGSWKSHPAHAALLDETPPALTAYVTRIRILADSRDPTLLLAHSYVRYLGDLSGGQIIRRTLGKAYGLGLDEDVGNGLELYAFNELTSTKNAGLGEMKRIKEWFRAGLDTAGNLGADVKSKSTYISLVSN</sequence>
<dbReference type="OrthoDB" id="652091at2759"/>
<dbReference type="GO" id="GO:0004392">
    <property type="term" value="F:heme oxygenase (decyclizing) activity"/>
    <property type="evidence" value="ECO:0007669"/>
    <property type="project" value="InterPro"/>
</dbReference>
<dbReference type="InterPro" id="IPR016084">
    <property type="entry name" value="Haem_Oase-like_multi-hlx"/>
</dbReference>
<dbReference type="Proteomes" id="UP000775547">
    <property type="component" value="Unassembled WGS sequence"/>
</dbReference>
<dbReference type="InterPro" id="IPR002051">
    <property type="entry name" value="Haem_Oase"/>
</dbReference>
<dbReference type="Gene3D" id="1.20.910.10">
    <property type="entry name" value="Heme oxygenase-like"/>
    <property type="match status" value="1"/>
</dbReference>
<dbReference type="GO" id="GO:0006788">
    <property type="term" value="P:heme oxidation"/>
    <property type="evidence" value="ECO:0007669"/>
    <property type="project" value="InterPro"/>
</dbReference>
<dbReference type="EMBL" id="JABCKV010000028">
    <property type="protein sequence ID" value="KAG5645985.1"/>
    <property type="molecule type" value="Genomic_DNA"/>
</dbReference>
<dbReference type="CDD" id="cd19165">
    <property type="entry name" value="HemeO"/>
    <property type="match status" value="1"/>
</dbReference>
<name>A0A9P7GER7_9AGAR</name>
<keyword evidence="1" id="KW-0349">Heme</keyword>
<reference evidence="4" key="1">
    <citation type="submission" date="2020-07" db="EMBL/GenBank/DDBJ databases">
        <authorList>
            <person name="Nieuwenhuis M."/>
            <person name="Van De Peppel L.J.J."/>
        </authorList>
    </citation>
    <scope>NUCLEOTIDE SEQUENCE</scope>
    <source>
        <strain evidence="4">AP01</strain>
        <tissue evidence="4">Mycelium</tissue>
    </source>
</reference>
<accession>A0A9P7GER7</accession>
<dbReference type="PANTHER" id="PTHR10720">
    <property type="entry name" value="HEME OXYGENASE"/>
    <property type="match status" value="1"/>
</dbReference>
<dbReference type="SUPFAM" id="SSF48613">
    <property type="entry name" value="Heme oxygenase-like"/>
    <property type="match status" value="1"/>
</dbReference>
<proteinExistence type="predicted"/>
<organism evidence="4 5">
    <name type="scientific">Asterophora parasitica</name>
    <dbReference type="NCBI Taxonomy" id="117018"/>
    <lineage>
        <taxon>Eukaryota</taxon>
        <taxon>Fungi</taxon>
        <taxon>Dikarya</taxon>
        <taxon>Basidiomycota</taxon>
        <taxon>Agaricomycotina</taxon>
        <taxon>Agaricomycetes</taxon>
        <taxon>Agaricomycetidae</taxon>
        <taxon>Agaricales</taxon>
        <taxon>Tricholomatineae</taxon>
        <taxon>Lyophyllaceae</taxon>
        <taxon>Asterophora</taxon>
    </lineage>
</organism>
<keyword evidence="5" id="KW-1185">Reference proteome</keyword>
<evidence type="ECO:0000256" key="1">
    <source>
        <dbReference type="ARBA" id="ARBA00022617"/>
    </source>
</evidence>
<evidence type="ECO:0000256" key="3">
    <source>
        <dbReference type="ARBA" id="ARBA00023004"/>
    </source>
</evidence>
<evidence type="ECO:0000313" key="4">
    <source>
        <dbReference type="EMBL" id="KAG5645985.1"/>
    </source>
</evidence>
<evidence type="ECO:0000313" key="5">
    <source>
        <dbReference type="Proteomes" id="UP000775547"/>
    </source>
</evidence>
<evidence type="ECO:0000256" key="2">
    <source>
        <dbReference type="ARBA" id="ARBA00022723"/>
    </source>
</evidence>
<dbReference type="PANTHER" id="PTHR10720:SF0">
    <property type="entry name" value="HEME OXYGENASE"/>
    <property type="match status" value="1"/>
</dbReference>
<protein>
    <submittedName>
        <fullName evidence="4">Uncharacterized protein</fullName>
    </submittedName>
</protein>
<dbReference type="Pfam" id="PF01126">
    <property type="entry name" value="Heme_oxygenase"/>
    <property type="match status" value="1"/>
</dbReference>
<keyword evidence="3" id="KW-0408">Iron</keyword>
<keyword evidence="2" id="KW-0479">Metal-binding</keyword>
<reference evidence="4" key="2">
    <citation type="submission" date="2021-10" db="EMBL/GenBank/DDBJ databases">
        <title>Phylogenomics reveals ancestral predisposition of the termite-cultivated fungus Termitomyces towards a domesticated lifestyle.</title>
        <authorList>
            <person name="Auxier B."/>
            <person name="Grum-Grzhimaylo A."/>
            <person name="Cardenas M.E."/>
            <person name="Lodge J.D."/>
            <person name="Laessoe T."/>
            <person name="Pedersen O."/>
            <person name="Smith M.E."/>
            <person name="Kuyper T.W."/>
            <person name="Franco-Molano E.A."/>
            <person name="Baroni T.J."/>
            <person name="Aanen D.K."/>
        </authorList>
    </citation>
    <scope>NUCLEOTIDE SEQUENCE</scope>
    <source>
        <strain evidence="4">AP01</strain>
        <tissue evidence="4">Mycelium</tissue>
    </source>
</reference>
<gene>
    <name evidence="4" type="ORF">DXG03_004586</name>
</gene>
<dbReference type="AlphaFoldDB" id="A0A9P7GER7"/>